<dbReference type="AlphaFoldDB" id="A0A8T0FYF5"/>
<keyword evidence="3" id="KW-1185">Reference proteome</keyword>
<evidence type="ECO:0000313" key="3">
    <source>
        <dbReference type="Proteomes" id="UP000807504"/>
    </source>
</evidence>
<organism evidence="2 3">
    <name type="scientific">Argiope bruennichi</name>
    <name type="common">Wasp spider</name>
    <name type="synonym">Aranea bruennichi</name>
    <dbReference type="NCBI Taxonomy" id="94029"/>
    <lineage>
        <taxon>Eukaryota</taxon>
        <taxon>Metazoa</taxon>
        <taxon>Ecdysozoa</taxon>
        <taxon>Arthropoda</taxon>
        <taxon>Chelicerata</taxon>
        <taxon>Arachnida</taxon>
        <taxon>Araneae</taxon>
        <taxon>Araneomorphae</taxon>
        <taxon>Entelegynae</taxon>
        <taxon>Araneoidea</taxon>
        <taxon>Araneidae</taxon>
        <taxon>Argiope</taxon>
    </lineage>
</organism>
<dbReference type="EMBL" id="JABXBU010000002">
    <property type="protein sequence ID" value="KAF8795218.1"/>
    <property type="molecule type" value="Genomic_DNA"/>
</dbReference>
<name>A0A8T0FYF5_ARGBR</name>
<proteinExistence type="predicted"/>
<feature type="signal peptide" evidence="1">
    <location>
        <begin position="1"/>
        <end position="17"/>
    </location>
</feature>
<comment type="caution">
    <text evidence="2">The sequence shown here is derived from an EMBL/GenBank/DDBJ whole genome shotgun (WGS) entry which is preliminary data.</text>
</comment>
<keyword evidence="1" id="KW-0732">Signal</keyword>
<accession>A0A8T0FYF5</accession>
<evidence type="ECO:0000256" key="1">
    <source>
        <dbReference type="SAM" id="SignalP"/>
    </source>
</evidence>
<protein>
    <submittedName>
        <fullName evidence="2">Uncharacterized protein</fullName>
    </submittedName>
</protein>
<gene>
    <name evidence="2" type="ORF">HNY73_003091</name>
</gene>
<feature type="chain" id="PRO_5035761951" evidence="1">
    <location>
        <begin position="18"/>
        <end position="149"/>
    </location>
</feature>
<reference evidence="2" key="1">
    <citation type="journal article" date="2020" name="bioRxiv">
        <title>Chromosome-level reference genome of the European wasp spider Argiope bruennichi: a resource for studies on range expansion and evolutionary adaptation.</title>
        <authorList>
            <person name="Sheffer M.M."/>
            <person name="Hoppe A."/>
            <person name="Krehenwinkel H."/>
            <person name="Uhl G."/>
            <person name="Kuss A.W."/>
            <person name="Jensen L."/>
            <person name="Jensen C."/>
            <person name="Gillespie R.G."/>
            <person name="Hoff K.J."/>
            <person name="Prost S."/>
        </authorList>
    </citation>
    <scope>NUCLEOTIDE SEQUENCE</scope>
</reference>
<reference evidence="2" key="2">
    <citation type="submission" date="2020-06" db="EMBL/GenBank/DDBJ databases">
        <authorList>
            <person name="Sheffer M."/>
        </authorList>
    </citation>
    <scope>NUCLEOTIDE SEQUENCE</scope>
</reference>
<dbReference type="Proteomes" id="UP000807504">
    <property type="component" value="Unassembled WGS sequence"/>
</dbReference>
<evidence type="ECO:0000313" key="2">
    <source>
        <dbReference type="EMBL" id="KAF8795218.1"/>
    </source>
</evidence>
<sequence>MELKIVFLFLLIAFAYGEQELEVEEDECGDEKAGECIKNLLLAVLSDESDEEICRVLKETSQCLDETADECFGENIDKELEDGLRELRQITATNCPRTEGEIPDEIEQCVTGLEDELIECVSDSVADALNNIIQLTGDEEPDENEIKCS</sequence>